<protein>
    <recommendedName>
        <fullName evidence="11">Glucose-methanol-choline oxidoreductase N-terminal domain-containing protein</fullName>
    </recommendedName>
</protein>
<dbReference type="InterPro" id="IPR036188">
    <property type="entry name" value="FAD/NAD-bd_sf"/>
</dbReference>
<name>A0A423VM19_9PEZI</name>
<dbReference type="GO" id="GO:0050660">
    <property type="term" value="F:flavin adenine dinucleotide binding"/>
    <property type="evidence" value="ECO:0007669"/>
    <property type="project" value="InterPro"/>
</dbReference>
<feature type="binding site" evidence="6">
    <location>
        <begin position="527"/>
        <end position="528"/>
    </location>
    <ligand>
        <name>FAD</name>
        <dbReference type="ChEBI" id="CHEBI:57692"/>
    </ligand>
</feature>
<evidence type="ECO:0000256" key="5">
    <source>
        <dbReference type="ARBA" id="ARBA00023002"/>
    </source>
</evidence>
<dbReference type="AlphaFoldDB" id="A0A423VM19"/>
<dbReference type="Proteomes" id="UP000285146">
    <property type="component" value="Unassembled WGS sequence"/>
</dbReference>
<dbReference type="InterPro" id="IPR007867">
    <property type="entry name" value="GMC_OxRtase_C"/>
</dbReference>
<reference evidence="9 10" key="1">
    <citation type="submission" date="2015-09" db="EMBL/GenBank/DDBJ databases">
        <title>Host preference determinants of Valsa canker pathogens revealed by comparative genomics.</title>
        <authorList>
            <person name="Yin Z."/>
            <person name="Huang L."/>
        </authorList>
    </citation>
    <scope>NUCLEOTIDE SEQUENCE [LARGE SCALE GENOMIC DNA]</scope>
    <source>
        <strain evidence="9 10">SXYLt</strain>
    </source>
</reference>
<evidence type="ECO:0000313" key="9">
    <source>
        <dbReference type="EMBL" id="ROV92052.1"/>
    </source>
</evidence>
<dbReference type="InterPro" id="IPR012132">
    <property type="entry name" value="GMC_OxRdtase"/>
</dbReference>
<feature type="domain" description="Glucose-methanol-choline oxidoreductase N-terminal" evidence="7">
    <location>
        <begin position="6"/>
        <end position="304"/>
    </location>
</feature>
<evidence type="ECO:0000313" key="10">
    <source>
        <dbReference type="Proteomes" id="UP000285146"/>
    </source>
</evidence>
<dbReference type="STRING" id="1230097.A0A423VM19"/>
<keyword evidence="3" id="KW-0285">Flavoprotein</keyword>
<dbReference type="EMBL" id="LKEB01000087">
    <property type="protein sequence ID" value="ROV92052.1"/>
    <property type="molecule type" value="Genomic_DNA"/>
</dbReference>
<dbReference type="GO" id="GO:0016614">
    <property type="term" value="F:oxidoreductase activity, acting on CH-OH group of donors"/>
    <property type="evidence" value="ECO:0007669"/>
    <property type="project" value="InterPro"/>
</dbReference>
<feature type="binding site" evidence="6">
    <location>
        <begin position="482"/>
        <end position="483"/>
    </location>
    <ligand>
        <name>FAD</name>
        <dbReference type="ChEBI" id="CHEBI:57692"/>
    </ligand>
</feature>
<dbReference type="PANTHER" id="PTHR11552:SF210">
    <property type="entry name" value="GLUCOSE-METHANOL-CHOLINE OXIDOREDUCTASE N-TERMINAL DOMAIN-CONTAINING PROTEIN-RELATED"/>
    <property type="match status" value="1"/>
</dbReference>
<evidence type="ECO:0000256" key="1">
    <source>
        <dbReference type="ARBA" id="ARBA00001974"/>
    </source>
</evidence>
<keyword evidence="10" id="KW-1185">Reference proteome</keyword>
<dbReference type="PIRSF" id="PIRSF000137">
    <property type="entry name" value="Alcohol_oxidase"/>
    <property type="match status" value="1"/>
</dbReference>
<evidence type="ECO:0000256" key="4">
    <source>
        <dbReference type="ARBA" id="ARBA00022827"/>
    </source>
</evidence>
<comment type="similarity">
    <text evidence="2">Belongs to the GMC oxidoreductase family.</text>
</comment>
<dbReference type="Gene3D" id="4.10.450.10">
    <property type="entry name" value="Glucose Oxidase, domain 2"/>
    <property type="match status" value="1"/>
</dbReference>
<evidence type="ECO:0000256" key="6">
    <source>
        <dbReference type="PIRSR" id="PIRSR000137-2"/>
    </source>
</evidence>
<dbReference type="PANTHER" id="PTHR11552">
    <property type="entry name" value="GLUCOSE-METHANOL-CHOLINE GMC OXIDOREDUCTASE"/>
    <property type="match status" value="1"/>
</dbReference>
<dbReference type="Gene3D" id="3.50.50.60">
    <property type="entry name" value="FAD/NAD(P)-binding domain"/>
    <property type="match status" value="1"/>
</dbReference>
<dbReference type="InParanoid" id="A0A423VM19"/>
<dbReference type="Pfam" id="PF00732">
    <property type="entry name" value="GMC_oxred_N"/>
    <property type="match status" value="1"/>
</dbReference>
<gene>
    <name evidence="9" type="ORF">VPNG_09807</name>
</gene>
<feature type="domain" description="Glucose-methanol-choline oxidoreductase C-terminal" evidence="8">
    <location>
        <begin position="417"/>
        <end position="535"/>
    </location>
</feature>
<keyword evidence="4 6" id="KW-0274">FAD</keyword>
<comment type="cofactor">
    <cofactor evidence="1 6">
        <name>FAD</name>
        <dbReference type="ChEBI" id="CHEBI:57692"/>
    </cofactor>
</comment>
<comment type="caution">
    <text evidence="9">The sequence shown here is derived from an EMBL/GenBank/DDBJ whole genome shotgun (WGS) entry which is preliminary data.</text>
</comment>
<organism evidence="9 10">
    <name type="scientific">Cytospora leucostoma</name>
    <dbReference type="NCBI Taxonomy" id="1230097"/>
    <lineage>
        <taxon>Eukaryota</taxon>
        <taxon>Fungi</taxon>
        <taxon>Dikarya</taxon>
        <taxon>Ascomycota</taxon>
        <taxon>Pezizomycotina</taxon>
        <taxon>Sordariomycetes</taxon>
        <taxon>Sordariomycetidae</taxon>
        <taxon>Diaporthales</taxon>
        <taxon>Cytosporaceae</taxon>
        <taxon>Cytospora</taxon>
    </lineage>
</organism>
<accession>A0A423VM19</accession>
<evidence type="ECO:0008006" key="11">
    <source>
        <dbReference type="Google" id="ProtNLM"/>
    </source>
</evidence>
<evidence type="ECO:0000256" key="2">
    <source>
        <dbReference type="ARBA" id="ARBA00010790"/>
    </source>
</evidence>
<dbReference type="SUPFAM" id="SSF54373">
    <property type="entry name" value="FAD-linked reductases, C-terminal domain"/>
    <property type="match status" value="1"/>
</dbReference>
<dbReference type="OrthoDB" id="269227at2759"/>
<dbReference type="SUPFAM" id="SSF51905">
    <property type="entry name" value="FAD/NAD(P)-binding domain"/>
    <property type="match status" value="1"/>
</dbReference>
<keyword evidence="5" id="KW-0560">Oxidoreductase</keyword>
<dbReference type="InterPro" id="IPR027424">
    <property type="entry name" value="Glucose_Oxidase_domain_2"/>
</dbReference>
<evidence type="ECO:0000259" key="7">
    <source>
        <dbReference type="Pfam" id="PF00732"/>
    </source>
</evidence>
<evidence type="ECO:0000256" key="3">
    <source>
        <dbReference type="ARBA" id="ARBA00022630"/>
    </source>
</evidence>
<proteinExistence type="inferred from homology"/>
<evidence type="ECO:0000259" key="8">
    <source>
        <dbReference type="Pfam" id="PF05199"/>
    </source>
</evidence>
<dbReference type="Gene3D" id="3.30.560.10">
    <property type="entry name" value="Glucose Oxidase, domain 3"/>
    <property type="match status" value="1"/>
</dbReference>
<dbReference type="InterPro" id="IPR000172">
    <property type="entry name" value="GMC_OxRdtase_N"/>
</dbReference>
<dbReference type="Pfam" id="PF05199">
    <property type="entry name" value="GMC_oxred_C"/>
    <property type="match status" value="1"/>
</dbReference>
<sequence>MDFAHDYLIVGGGLAGLVVAARLTEDPNTSVLVLEAGEDRTTDPRIRTPALWPSLLGSDEVDWSYATVPQGKLLGGSSAINGQAFVANSKAAVDAWAQFGNPGWDWHSLAPYFKKFHTLSRPSPAASKHLRLDYIDEAVRATNGPVQASFPEETDDPLPTAWVDTLSALGWPASGDPFSGDFVGGYINAMSIDPDSRTRSDTATAYYGPAKARTNLHVVTGAIAQKIIFDTSDEVPKAVGVQVQRGGQSTTVKVTKEVILAAGVFGTPKLLELSGIGDKSLLEKVGIPVIVHNHNVGENLQDHPNAGVSFEVADGVQTMDGLSRQEPEAIGAAMQEYISQKKGPFALGGNYAGSLIPVPDFVEGPEAEATLSKVLSELDAIATPGDFSPYHTEFVRSILGKRSEGTGNLFTYAACGNPRYLSHSLDLEVLARFLRYIDTIVQAEPLAKFLKPGGRRSYGAPTDLTDLEQAKVYAKKAALSCWHPTSTCAMLPKERGGVMDPNLVVYGVEGLRIVDSSVIPIATRGNPQTTVYAVAERAADLIKGYHQ</sequence>